<gene>
    <name evidence="10" type="ORF">B2G88_16520</name>
</gene>
<evidence type="ECO:0000256" key="1">
    <source>
        <dbReference type="ARBA" id="ARBA00000085"/>
    </source>
</evidence>
<organism evidence="10 11">
    <name type="scientific">Natronolimnobius baerhuensis</name>
    <dbReference type="NCBI Taxonomy" id="253108"/>
    <lineage>
        <taxon>Archaea</taxon>
        <taxon>Methanobacteriati</taxon>
        <taxon>Methanobacteriota</taxon>
        <taxon>Stenosarchaea group</taxon>
        <taxon>Halobacteria</taxon>
        <taxon>Halobacteriales</taxon>
        <taxon>Natrialbaceae</taxon>
        <taxon>Natronolimnobius</taxon>
    </lineage>
</organism>
<dbReference type="SMART" id="SM00387">
    <property type="entry name" value="HATPase_c"/>
    <property type="match status" value="1"/>
</dbReference>
<dbReference type="Pfam" id="PF00072">
    <property type="entry name" value="Response_reg"/>
    <property type="match status" value="1"/>
</dbReference>
<dbReference type="GO" id="GO:0000160">
    <property type="term" value="P:phosphorelay signal transduction system"/>
    <property type="evidence" value="ECO:0007669"/>
    <property type="project" value="InterPro"/>
</dbReference>
<dbReference type="PANTHER" id="PTHR44936">
    <property type="entry name" value="SENSOR PROTEIN CREC"/>
    <property type="match status" value="1"/>
</dbReference>
<comment type="catalytic activity">
    <reaction evidence="1">
        <text>ATP + protein L-histidine = ADP + protein N-phospho-L-histidine.</text>
        <dbReference type="EC" id="2.7.13.3"/>
    </reaction>
</comment>
<name>A0A202E3Z9_9EURY</name>
<dbReference type="Gene3D" id="3.30.565.10">
    <property type="entry name" value="Histidine kinase-like ATPase, C-terminal domain"/>
    <property type="match status" value="1"/>
</dbReference>
<evidence type="ECO:0000256" key="7">
    <source>
        <dbReference type="PROSITE-ProRule" id="PRU00169"/>
    </source>
</evidence>
<dbReference type="SUPFAM" id="SSF55874">
    <property type="entry name" value="ATPase domain of HSP90 chaperone/DNA topoisomerase II/histidine kinase"/>
    <property type="match status" value="1"/>
</dbReference>
<evidence type="ECO:0000313" key="10">
    <source>
        <dbReference type="EMBL" id="OVE83026.1"/>
    </source>
</evidence>
<keyword evidence="3" id="KW-0808">Transferase</keyword>
<dbReference type="SUPFAM" id="SSF52172">
    <property type="entry name" value="CheY-like"/>
    <property type="match status" value="1"/>
</dbReference>
<dbReference type="Gene3D" id="3.40.50.2300">
    <property type="match status" value="1"/>
</dbReference>
<sequence>MSITDPTDAVELLLVEDNHDDAQFIERLIDERHAALEREGTDAPLEIAAIDHVDCLEAALERIRTDSPDVVLLDLLLPDSRGLETIERVVEYAPDLPIVVVTGQNETEIGVEAIQCGAQEYLSKGTVTGETILRTLRYAIERSRHQRELVDRNHRLALLNRIVRQDIRNDVSMIVGLGDQLRHGIDPNDERTLELLLDSAGHAVDLTDTAAAVIDVIAADGVEDEPCELYAILEAEITQIRRDHDVEVTLEREDSADGPVIVHASPMLGSVFDHLLVNAVVHSDQSPPQVTVTLETTETDVTVTIADDGIGIPDSQKQALADPNTRFSARSGMGVGLYLVTTLLESFGGHLEITDNDPRGTQVAVTLEREPL</sequence>
<dbReference type="InterPro" id="IPR011006">
    <property type="entry name" value="CheY-like_superfamily"/>
</dbReference>
<keyword evidence="7" id="KW-0597">Phosphoprotein</keyword>
<dbReference type="RefSeq" id="WP_087715423.1">
    <property type="nucleotide sequence ID" value="NZ_MWPH01000004.1"/>
</dbReference>
<dbReference type="InterPro" id="IPR005467">
    <property type="entry name" value="His_kinase_dom"/>
</dbReference>
<proteinExistence type="predicted"/>
<dbReference type="OrthoDB" id="3369at2157"/>
<keyword evidence="11" id="KW-1185">Reference proteome</keyword>
<feature type="domain" description="Histidine kinase" evidence="8">
    <location>
        <begin position="162"/>
        <end position="371"/>
    </location>
</feature>
<accession>A0A202E3Z9</accession>
<evidence type="ECO:0000313" key="11">
    <source>
        <dbReference type="Proteomes" id="UP000196084"/>
    </source>
</evidence>
<keyword evidence="4" id="KW-0547">Nucleotide-binding</keyword>
<feature type="modified residue" description="4-aspartylphosphate" evidence="7">
    <location>
        <position position="74"/>
    </location>
</feature>
<evidence type="ECO:0000259" key="8">
    <source>
        <dbReference type="PROSITE" id="PS50109"/>
    </source>
</evidence>
<dbReference type="SMART" id="SM00448">
    <property type="entry name" value="REC"/>
    <property type="match status" value="1"/>
</dbReference>
<evidence type="ECO:0000259" key="9">
    <source>
        <dbReference type="PROSITE" id="PS50110"/>
    </source>
</evidence>
<dbReference type="PROSITE" id="PS50109">
    <property type="entry name" value="HIS_KIN"/>
    <property type="match status" value="1"/>
</dbReference>
<keyword evidence="6" id="KW-0067">ATP-binding</keyword>
<dbReference type="PANTHER" id="PTHR44936:SF10">
    <property type="entry name" value="SENSOR PROTEIN RSTB"/>
    <property type="match status" value="1"/>
</dbReference>
<evidence type="ECO:0000256" key="2">
    <source>
        <dbReference type="ARBA" id="ARBA00012438"/>
    </source>
</evidence>
<comment type="caution">
    <text evidence="10">The sequence shown here is derived from an EMBL/GenBank/DDBJ whole genome shotgun (WGS) entry which is preliminary data.</text>
</comment>
<dbReference type="GO" id="GO:0005524">
    <property type="term" value="F:ATP binding"/>
    <property type="evidence" value="ECO:0007669"/>
    <property type="project" value="UniProtKB-KW"/>
</dbReference>
<protein>
    <recommendedName>
        <fullName evidence="2">histidine kinase</fullName>
        <ecNumber evidence="2">2.7.13.3</ecNumber>
    </recommendedName>
</protein>
<dbReference type="CDD" id="cd00075">
    <property type="entry name" value="HATPase"/>
    <property type="match status" value="1"/>
</dbReference>
<dbReference type="Proteomes" id="UP000196084">
    <property type="component" value="Unassembled WGS sequence"/>
</dbReference>
<keyword evidence="5 10" id="KW-0418">Kinase</keyword>
<dbReference type="InterPro" id="IPR001789">
    <property type="entry name" value="Sig_transdc_resp-reg_receiver"/>
</dbReference>
<dbReference type="EC" id="2.7.13.3" evidence="2"/>
<dbReference type="PROSITE" id="PS50110">
    <property type="entry name" value="RESPONSE_REGULATORY"/>
    <property type="match status" value="1"/>
</dbReference>
<feature type="domain" description="Response regulatory" evidence="9">
    <location>
        <begin position="11"/>
        <end position="139"/>
    </location>
</feature>
<dbReference type="GO" id="GO:0004673">
    <property type="term" value="F:protein histidine kinase activity"/>
    <property type="evidence" value="ECO:0007669"/>
    <property type="project" value="UniProtKB-EC"/>
</dbReference>
<dbReference type="InterPro" id="IPR050980">
    <property type="entry name" value="2C_sensor_his_kinase"/>
</dbReference>
<dbReference type="EMBL" id="MWPH01000004">
    <property type="protein sequence ID" value="OVE83026.1"/>
    <property type="molecule type" value="Genomic_DNA"/>
</dbReference>
<dbReference type="InterPro" id="IPR003594">
    <property type="entry name" value="HATPase_dom"/>
</dbReference>
<evidence type="ECO:0000256" key="3">
    <source>
        <dbReference type="ARBA" id="ARBA00022679"/>
    </source>
</evidence>
<evidence type="ECO:0000256" key="6">
    <source>
        <dbReference type="ARBA" id="ARBA00022840"/>
    </source>
</evidence>
<evidence type="ECO:0000256" key="5">
    <source>
        <dbReference type="ARBA" id="ARBA00022777"/>
    </source>
</evidence>
<dbReference type="Pfam" id="PF02518">
    <property type="entry name" value="HATPase_c"/>
    <property type="match status" value="1"/>
</dbReference>
<dbReference type="AlphaFoldDB" id="A0A202E3Z9"/>
<dbReference type="InterPro" id="IPR036890">
    <property type="entry name" value="HATPase_C_sf"/>
</dbReference>
<reference evidence="10 11" key="1">
    <citation type="submission" date="2017-02" db="EMBL/GenBank/DDBJ databases">
        <title>Natronthermophilus aegyptiacus gen. nov.,sp. nov., an aerobic, extremely halophilic alkalithermophilic archaeon isolated from the athalassohaline Wadi An Natrun, Egypt.</title>
        <authorList>
            <person name="Zhao B."/>
        </authorList>
    </citation>
    <scope>NUCLEOTIDE SEQUENCE [LARGE SCALE GENOMIC DNA]</scope>
    <source>
        <strain evidence="10 11">CGMCC 1.3597</strain>
    </source>
</reference>
<evidence type="ECO:0000256" key="4">
    <source>
        <dbReference type="ARBA" id="ARBA00022741"/>
    </source>
</evidence>
<dbReference type="CDD" id="cd00156">
    <property type="entry name" value="REC"/>
    <property type="match status" value="1"/>
</dbReference>